<evidence type="ECO:0000313" key="3">
    <source>
        <dbReference type="Proteomes" id="UP001265550"/>
    </source>
</evidence>
<keyword evidence="1" id="KW-0808">Transferase</keyword>
<evidence type="ECO:0000256" key="1">
    <source>
        <dbReference type="ARBA" id="ARBA00022679"/>
    </source>
</evidence>
<protein>
    <submittedName>
        <fullName evidence="2">Crotonobetainyl-CoA:carnitine CoA-transferase CaiB-like acyl-CoA transferase</fullName>
    </submittedName>
</protein>
<sequence>MSGPLTGIRVLDLSSVIMGPYASQQLADLGADVIKIEPPGGDVMRQAGPMRNPGMGHFYLTTNRNKRSVVLDLKRPAGREALLRMASGSDVLLYNIRPQAMARLGLGYDDVKQVSPKIIYAGAYGFSQRGPYAAKPAYDDLIQGMCGIPWLSGTASGDKPRYAPMVLVDRVVGLQLCNAITAALFFRERTGIGQRVDVPMFEGMLSIVLGEHLAGRLYEPSTAPAGYQRSLARDRRPYETSDGHICVLVYNDKHWRNFLAAIGQPDIFLNDPRFSSQGQRLEHIEHVYGFLGDIFRTRSTDAWLGLLDEADIPAARMYSIDDILSDPHLLQTGYLQRVAHPSEGEMLDIGIPTEWSHSVPEHRHYAPLLGQDTVEVLREFDYSEQEIQALLSETVARGPGC</sequence>
<proteinExistence type="predicted"/>
<gene>
    <name evidence="2" type="ORF">J2X09_005343</name>
</gene>
<evidence type="ECO:0000313" key="2">
    <source>
        <dbReference type="EMBL" id="MDR7097567.1"/>
    </source>
</evidence>
<dbReference type="Proteomes" id="UP001265550">
    <property type="component" value="Unassembled WGS sequence"/>
</dbReference>
<keyword evidence="3" id="KW-1185">Reference proteome</keyword>
<organism evidence="2 3">
    <name type="scientific">Hydrogenophaga laconesensis</name>
    <dbReference type="NCBI Taxonomy" id="1805971"/>
    <lineage>
        <taxon>Bacteria</taxon>
        <taxon>Pseudomonadati</taxon>
        <taxon>Pseudomonadota</taxon>
        <taxon>Betaproteobacteria</taxon>
        <taxon>Burkholderiales</taxon>
        <taxon>Comamonadaceae</taxon>
        <taxon>Hydrogenophaga</taxon>
    </lineage>
</organism>
<name>A0ABU1VJG0_9BURK</name>
<dbReference type="EMBL" id="JAVDWE010000033">
    <property type="protein sequence ID" value="MDR7097567.1"/>
    <property type="molecule type" value="Genomic_DNA"/>
</dbReference>
<dbReference type="InterPro" id="IPR044855">
    <property type="entry name" value="CoA-Trfase_III_dom3_sf"/>
</dbReference>
<dbReference type="InterPro" id="IPR003673">
    <property type="entry name" value="CoA-Trfase_fam_III"/>
</dbReference>
<dbReference type="InterPro" id="IPR050483">
    <property type="entry name" value="CoA-transferase_III_domain"/>
</dbReference>
<comment type="caution">
    <text evidence="2">The sequence shown here is derived from an EMBL/GenBank/DDBJ whole genome shotgun (WGS) entry which is preliminary data.</text>
</comment>
<dbReference type="Pfam" id="PF02515">
    <property type="entry name" value="CoA_transf_3"/>
    <property type="match status" value="1"/>
</dbReference>
<accession>A0ABU1VJG0</accession>
<dbReference type="Gene3D" id="3.40.50.10540">
    <property type="entry name" value="Crotonobetainyl-coa:carnitine coa-transferase, domain 1"/>
    <property type="match status" value="1"/>
</dbReference>
<dbReference type="PANTHER" id="PTHR48207">
    <property type="entry name" value="SUCCINATE--HYDROXYMETHYLGLUTARATE COA-TRANSFERASE"/>
    <property type="match status" value="1"/>
</dbReference>
<dbReference type="InterPro" id="IPR023606">
    <property type="entry name" value="CoA-Trfase_III_dom_1_sf"/>
</dbReference>
<dbReference type="PANTHER" id="PTHR48207:SF4">
    <property type="entry name" value="BLL6097 PROTEIN"/>
    <property type="match status" value="1"/>
</dbReference>
<dbReference type="Gene3D" id="3.30.1540.10">
    <property type="entry name" value="formyl-coa transferase, domain 3"/>
    <property type="match status" value="1"/>
</dbReference>
<dbReference type="SUPFAM" id="SSF89796">
    <property type="entry name" value="CoA-transferase family III (CaiB/BaiF)"/>
    <property type="match status" value="1"/>
</dbReference>
<dbReference type="RefSeq" id="WP_204735922.1">
    <property type="nucleotide sequence ID" value="NZ_JAVDWE010000033.1"/>
</dbReference>
<reference evidence="2 3" key="1">
    <citation type="submission" date="2023-07" db="EMBL/GenBank/DDBJ databases">
        <title>Sorghum-associated microbial communities from plants grown in Nebraska, USA.</title>
        <authorList>
            <person name="Schachtman D."/>
        </authorList>
    </citation>
    <scope>NUCLEOTIDE SEQUENCE [LARGE SCALE GENOMIC DNA]</scope>
    <source>
        <strain evidence="2 3">BE240</strain>
    </source>
</reference>